<evidence type="ECO:0000313" key="3">
    <source>
        <dbReference type="EMBL" id="WGK95081.1"/>
    </source>
</evidence>
<dbReference type="EMBL" id="CP092332">
    <property type="protein sequence ID" value="WGK95081.1"/>
    <property type="molecule type" value="Genomic_DNA"/>
</dbReference>
<gene>
    <name evidence="3" type="ORF">MG292_02315</name>
</gene>
<dbReference type="RefSeq" id="WP_264534304.1">
    <property type="nucleotide sequence ID" value="NZ_CP092332.1"/>
</dbReference>
<accession>A0ABY8N922</accession>
<keyword evidence="4" id="KW-1185">Reference proteome</keyword>
<feature type="region of interest" description="Disordered" evidence="1">
    <location>
        <begin position="435"/>
        <end position="454"/>
    </location>
</feature>
<keyword evidence="2" id="KW-0732">Signal</keyword>
<evidence type="ECO:0000313" key="4">
    <source>
        <dbReference type="Proteomes" id="UP001232117"/>
    </source>
</evidence>
<dbReference type="Proteomes" id="UP001232117">
    <property type="component" value="Chromosome"/>
</dbReference>
<proteinExistence type="predicted"/>
<name>A0ABY8N922_9FLAO</name>
<evidence type="ECO:0000256" key="2">
    <source>
        <dbReference type="SAM" id="SignalP"/>
    </source>
</evidence>
<feature type="compositionally biased region" description="Polar residues" evidence="1">
    <location>
        <begin position="445"/>
        <end position="454"/>
    </location>
</feature>
<sequence length="1470" mass="151194">MKKIIILFVLLTSSLIYAQNAGITYQAVIYNPSTEILPGVNNTNAILSNKEICLRFSILDATSNLEYQETQRVKTDHFGMVNLIVGLGNQVGGSAFNFNSIVWNSNQKKMKVEIDVKGTCSNFIEVSNQDFSAVPFAYASKVAESVSGIVPIINGGTGSSTVSGAKTNLGLNNVDNTSDANKPISIATQNALNTKEDKSNKSTTTTLGTSDLLYPTQNAVKVYVDTQISNATILDATSNSKGKLKLAGDLGGTADAPTVPGLANKENTITSGTTSQFWRGDKTWQDLTKSTVGLSNVDNTSDANKPISNATQTALNAKEDSSNKSTNITLGTSDVLYPTQNAVKTYVDNQVNSGVIDATSVSKGKLKLAGDLGGTADAPTVPGLANKENTITSGTTSQFWRGDKTWQALTKSTVGLSNVDNTSDINKPISNATQTALNGKEDSSNKSTNGTLGTSDVLYPTQNAVKTYVDGQIAAIIPQDATSTDKGNVQLAGDLAGTNSSATNPVISNAAINTVKIADNAVTNVKIGGVISVEKGGTGADLSSNAGYVKQATTGANFSTVSTIPVADVAGAVSSVNGVTPVNGNVSVLIGNVYTGNTITPTTGTTPIRSDIYIVSGQTGTPNDNGRTFIYDGSVWHEISTNVAALDNTFVKLSGSTMSGNLVFPTTRKITIDDAPTASTDVTNKDYVDTKIGGTGNTNFIPKFSSSKTLTNSSIFDNGNLGIGTSTPGNKLEITHGTAGNSGLRFTNLNSSSSASTSASKVLGLNSTGDVILTNIPGTQNIVSFSTANPNTGSPIFTPNTPIDQTVIYQSTVDNSLWTFNGNTYVTYTAPATTAWNLANTINDAGSNKTSSIWRSGGIIAGGTSSTLMYGNITANGGSNFSGVPAFGTASIGLIRNTAAGWTGSGFLFSNSTAGSNAFSMVYNNDKAYFGHLTPSNTYALYGVWNNTGFKLGENANTSAVNKLDVEGAVAIGSYAGFNSAPSNGLIVSGNVGIGANTPTTRLQVNSSIATNTVNTEGIFRLQRPQNPGVKWENIAQFNLGSYAVTTGGSTNATSRLDLAMNDGDGVATSNIMTWQANGNVGIGTTAPISAFSNTSSAIQGSNSTNAFTGGFTWSSPGTGFAGSFYSQPTNGNGLQVKIAGNTSANNALEVSSGATQTGSLTPLFNVLGNGNVGVGTSSPLTKLIVNDNAYISNIPTTTANLMDNSTFRPLTRFQTTSGINNNAISHYLTTTVAAIQAHNYSTGVSLPYVLQPAGGNVGIGTSAPSALLEITSPSGNGVAPKLRLTNPIGKKWELQSGISGINDTYFGIYNVTDNVQILTAKNTGEVGIGTTAPSAQLHTTGSVRFAGAGTPGAGKVLTSDASGNATWQNAVGSTTVSSKTADYILTSSDNAGFIVINSATLVTITVPSTLSAGFYCQIIQQGTGQVSVVGDTGVSVTSAMGTKSRTIGSSIGVILTTSTTAFLSGDTGF</sequence>
<reference evidence="3 4" key="1">
    <citation type="submission" date="2023-06" db="EMBL/GenBank/DDBJ databases">
        <title>Complete Genome Sequence of Flavobacterium keumense K3R-10.</title>
        <authorList>
            <person name="Jeong H."/>
            <person name="Jhang S.Y."/>
            <person name="Kim J.N."/>
        </authorList>
    </citation>
    <scope>NUCLEOTIDE SEQUENCE [LARGE SCALE GENOMIC DNA]</scope>
    <source>
        <strain evidence="3 4">K3R-10</strain>
    </source>
</reference>
<feature type="signal peptide" evidence="2">
    <location>
        <begin position="1"/>
        <end position="18"/>
    </location>
</feature>
<feature type="chain" id="PRO_5045505368" evidence="2">
    <location>
        <begin position="19"/>
        <end position="1470"/>
    </location>
</feature>
<evidence type="ECO:0000256" key="1">
    <source>
        <dbReference type="SAM" id="MobiDB-lite"/>
    </source>
</evidence>
<dbReference type="Pfam" id="PF19264">
    <property type="entry name" value="DUF5907"/>
    <property type="match status" value="3"/>
</dbReference>
<dbReference type="InterPro" id="IPR045571">
    <property type="entry name" value="DUF5907"/>
</dbReference>
<protein>
    <submittedName>
        <fullName evidence="3">Uncharacterized protein</fullName>
    </submittedName>
</protein>
<organism evidence="3 4">
    <name type="scientific">Flavobacterium keumense</name>
    <dbReference type="NCBI Taxonomy" id="1306518"/>
    <lineage>
        <taxon>Bacteria</taxon>
        <taxon>Pseudomonadati</taxon>
        <taxon>Bacteroidota</taxon>
        <taxon>Flavobacteriia</taxon>
        <taxon>Flavobacteriales</taxon>
        <taxon>Flavobacteriaceae</taxon>
        <taxon>Flavobacterium</taxon>
    </lineage>
</organism>